<keyword evidence="3 11" id="KW-0548">Nucleotidyltransferase</keyword>
<dbReference type="InterPro" id="IPR020045">
    <property type="entry name" value="DNA_polI_H3TH"/>
</dbReference>
<dbReference type="SMART" id="SM00279">
    <property type="entry name" value="HhH2"/>
    <property type="match status" value="1"/>
</dbReference>
<feature type="domain" description="5'-3' exonuclease" evidence="12">
    <location>
        <begin position="1"/>
        <end position="261"/>
    </location>
</feature>
<dbReference type="PANTHER" id="PTHR10133:SF27">
    <property type="entry name" value="DNA POLYMERASE NU"/>
    <property type="match status" value="1"/>
</dbReference>
<comment type="similarity">
    <text evidence="1 11">Belongs to the DNA polymerase type-A family.</text>
</comment>
<dbReference type="RefSeq" id="WP_349220587.1">
    <property type="nucleotide sequence ID" value="NZ_JBBMFD010000026.1"/>
</dbReference>
<dbReference type="InterPro" id="IPR020046">
    <property type="entry name" value="5-3_exonucl_a-hlix_arch_N"/>
</dbReference>
<dbReference type="NCBIfam" id="TIGR00593">
    <property type="entry name" value="pola"/>
    <property type="match status" value="1"/>
</dbReference>
<evidence type="ECO:0000256" key="3">
    <source>
        <dbReference type="ARBA" id="ARBA00022695"/>
    </source>
</evidence>
<dbReference type="Pfam" id="PF02739">
    <property type="entry name" value="5_3_exonuc_N"/>
    <property type="match status" value="1"/>
</dbReference>
<keyword evidence="2 11" id="KW-0808">Transferase</keyword>
<dbReference type="InterPro" id="IPR043502">
    <property type="entry name" value="DNA/RNA_pol_sf"/>
</dbReference>
<keyword evidence="11" id="KW-0378">Hydrolase</keyword>
<gene>
    <name evidence="11 14" type="primary">polA</name>
    <name evidence="14" type="ORF">WMO26_11635</name>
</gene>
<accession>A0ABV1E440</accession>
<keyword evidence="8 11" id="KW-0234">DNA repair</keyword>
<evidence type="ECO:0000256" key="2">
    <source>
        <dbReference type="ARBA" id="ARBA00022679"/>
    </source>
</evidence>
<dbReference type="InterPro" id="IPR001098">
    <property type="entry name" value="DNA-dir_DNA_pol_A_palm_dom"/>
</dbReference>
<dbReference type="PROSITE" id="PS00447">
    <property type="entry name" value="DNA_POLYMERASE_A"/>
    <property type="match status" value="1"/>
</dbReference>
<keyword evidence="7 11" id="KW-0238">DNA-binding</keyword>
<dbReference type="SUPFAM" id="SSF56672">
    <property type="entry name" value="DNA/RNA polymerases"/>
    <property type="match status" value="1"/>
</dbReference>
<keyword evidence="11" id="KW-0269">Exonuclease</keyword>
<comment type="subunit">
    <text evidence="11">Single-chain monomer with multiple functions.</text>
</comment>
<dbReference type="InterPro" id="IPR002421">
    <property type="entry name" value="5-3_exonuclease"/>
</dbReference>
<name>A0ABV1E440_9FIRM</name>
<proteinExistence type="inferred from homology"/>
<evidence type="ECO:0000256" key="6">
    <source>
        <dbReference type="ARBA" id="ARBA00022932"/>
    </source>
</evidence>
<dbReference type="GO" id="GO:0003887">
    <property type="term" value="F:DNA-directed DNA polymerase activity"/>
    <property type="evidence" value="ECO:0007669"/>
    <property type="project" value="UniProtKB-EC"/>
</dbReference>
<evidence type="ECO:0000259" key="13">
    <source>
        <dbReference type="SMART" id="SM00482"/>
    </source>
</evidence>
<evidence type="ECO:0000256" key="8">
    <source>
        <dbReference type="ARBA" id="ARBA00023204"/>
    </source>
</evidence>
<evidence type="ECO:0000256" key="4">
    <source>
        <dbReference type="ARBA" id="ARBA00022705"/>
    </source>
</evidence>
<dbReference type="Gene3D" id="3.30.420.10">
    <property type="entry name" value="Ribonuclease H-like superfamily/Ribonuclease H"/>
    <property type="match status" value="1"/>
</dbReference>
<dbReference type="InterPro" id="IPR029060">
    <property type="entry name" value="PIN-like_dom_sf"/>
</dbReference>
<dbReference type="CDD" id="cd06140">
    <property type="entry name" value="DNA_polA_I_Bacillus_like_exo"/>
    <property type="match status" value="1"/>
</dbReference>
<comment type="function">
    <text evidence="11">In addition to polymerase activity, this DNA polymerase exhibits 5'-3' exonuclease activity.</text>
</comment>
<organism evidence="14 15">
    <name type="scientific">Solibaculum intestinale</name>
    <dbReference type="NCBI Taxonomy" id="3133165"/>
    <lineage>
        <taxon>Bacteria</taxon>
        <taxon>Bacillati</taxon>
        <taxon>Bacillota</taxon>
        <taxon>Clostridia</taxon>
        <taxon>Eubacteriales</taxon>
        <taxon>Oscillospiraceae</taxon>
        <taxon>Solibaculum</taxon>
    </lineage>
</organism>
<evidence type="ECO:0000256" key="5">
    <source>
        <dbReference type="ARBA" id="ARBA00022763"/>
    </source>
</evidence>
<dbReference type="Pfam" id="PF00476">
    <property type="entry name" value="DNA_pol_A"/>
    <property type="match status" value="1"/>
</dbReference>
<dbReference type="SUPFAM" id="SSF47807">
    <property type="entry name" value="5' to 3' exonuclease, C-terminal subdomain"/>
    <property type="match status" value="1"/>
</dbReference>
<keyword evidence="4 11" id="KW-0235">DNA replication</keyword>
<dbReference type="Pfam" id="PF01367">
    <property type="entry name" value="5_3_exonuc"/>
    <property type="match status" value="1"/>
</dbReference>
<dbReference type="SMART" id="SM00475">
    <property type="entry name" value="53EXOc"/>
    <property type="match status" value="1"/>
</dbReference>
<keyword evidence="15" id="KW-1185">Reference proteome</keyword>
<evidence type="ECO:0000313" key="15">
    <source>
        <dbReference type="Proteomes" id="UP001489509"/>
    </source>
</evidence>
<evidence type="ECO:0000313" key="14">
    <source>
        <dbReference type="EMBL" id="MEQ2441480.1"/>
    </source>
</evidence>
<dbReference type="NCBIfam" id="NF004397">
    <property type="entry name" value="PRK05755.1"/>
    <property type="match status" value="1"/>
</dbReference>
<sequence>MKLLALDGNSILNRSFYGIRLLTTKSGEYTNAIYGFLTVLNKLNEDVAPDAVAIAFDMHAPTFRHKEYDGYKAGRKGMPPELFAQMEPLKEILRAMGYTLVECEGFEADDILGTLAQAAKENGDTCVIATGDRDALQLVGDGVTVRLTATKQGRPEVTYYDEAKILEDYGVTPKQLIEIKALQGDTSDNIPGVAGIGPKTAGELIQRFGSVEAIYRDLDTLDVKPAVKKKLEAGKESAKLSRFLGEINTHAPIETKASAYVVGPGDKGAAARLLAKYELFSLIERLGLAGMDGSAPKEAEQAKEKALCLQEKDESATLAALQAGKAAYAAPVFDGDGNLTAAVASDGDNLFLLKESAQSLFTDPNIPVVCHDGKPIFKALKKKGATMENEKMDVMLAAYLLNPSASGYDMDRLAQEYAVPVPAVKASEPYEAAAKAAALLPGLSGALAEHIVENKQESLLTDIEQPLSEVLADMELIGFRVDVTGIEEFGDKLQKEIDTLQRDIYELVGYEFNLNSPKQLGEALFIKLGLPAKKKTKSGYSTSADVLEELAEEHPAVQKLLDYRHLAKLKSTYCDGLLKVVGENGRVNSTLNQTETRTGRISSTEPNLQNIPIRTELGREMRRFFLAKEGWVLVDADYSQIELRVLAHIARDKTMIEAFRSGTDIHTVTASQVFGVPQELVTPLMRSRAKAVNFGIVYGIGAFSLAKNIHVSRYEASQYIKNYLNTYSGVRDYMDRVVKQAKEDGFVETIFGRRRYLPELTSSNANLRAFGERVARNMPIQGAAADIIKIAMIRVSRRLREEELKARLILQVHDELIVEAPEDEAQKAARILKEEMEGAAQMDVKLSVDVNTGKTWYDAH</sequence>
<dbReference type="PRINTS" id="PR00868">
    <property type="entry name" value="DNAPOLI"/>
</dbReference>
<dbReference type="InterPro" id="IPR008918">
    <property type="entry name" value="HhH2"/>
</dbReference>
<dbReference type="CDD" id="cd09898">
    <property type="entry name" value="H3TH_53EXO"/>
    <property type="match status" value="1"/>
</dbReference>
<dbReference type="Gene3D" id="3.40.50.1010">
    <property type="entry name" value="5'-nuclease"/>
    <property type="match status" value="1"/>
</dbReference>
<dbReference type="CDD" id="cd09859">
    <property type="entry name" value="PIN_53EXO"/>
    <property type="match status" value="1"/>
</dbReference>
<dbReference type="EC" id="2.7.7.7" evidence="10 11"/>
<dbReference type="Gene3D" id="1.20.1060.10">
    <property type="entry name" value="Taq DNA Polymerase, Chain T, domain 4"/>
    <property type="match status" value="1"/>
</dbReference>
<keyword evidence="5 11" id="KW-0227">DNA damage</keyword>
<evidence type="ECO:0000256" key="7">
    <source>
        <dbReference type="ARBA" id="ARBA00023125"/>
    </source>
</evidence>
<dbReference type="Gene3D" id="1.10.150.20">
    <property type="entry name" value="5' to 3' exonuclease, C-terminal subdomain"/>
    <property type="match status" value="2"/>
</dbReference>
<dbReference type="CDD" id="cd08637">
    <property type="entry name" value="DNA_pol_A_pol_I_C"/>
    <property type="match status" value="1"/>
</dbReference>
<evidence type="ECO:0000256" key="9">
    <source>
        <dbReference type="ARBA" id="ARBA00049244"/>
    </source>
</evidence>
<evidence type="ECO:0000259" key="12">
    <source>
        <dbReference type="SMART" id="SM00475"/>
    </source>
</evidence>
<evidence type="ECO:0000256" key="1">
    <source>
        <dbReference type="ARBA" id="ARBA00007705"/>
    </source>
</evidence>
<dbReference type="Pfam" id="PF22619">
    <property type="entry name" value="DNA_polI_exo1"/>
    <property type="match status" value="1"/>
</dbReference>
<feature type="domain" description="DNA-directed DNA polymerase family A palm" evidence="13">
    <location>
        <begin position="618"/>
        <end position="824"/>
    </location>
</feature>
<dbReference type="SUPFAM" id="SSF88723">
    <property type="entry name" value="PIN domain-like"/>
    <property type="match status" value="1"/>
</dbReference>
<dbReference type="SUPFAM" id="SSF53098">
    <property type="entry name" value="Ribonuclease H-like"/>
    <property type="match status" value="1"/>
</dbReference>
<dbReference type="InterPro" id="IPR019760">
    <property type="entry name" value="DNA-dir_DNA_pol_A_CS"/>
</dbReference>
<keyword evidence="6 11" id="KW-0239">DNA-directed DNA polymerase</keyword>
<protein>
    <recommendedName>
        <fullName evidence="10 11">DNA polymerase I</fullName>
        <ecNumber evidence="10 11">2.7.7.7</ecNumber>
    </recommendedName>
</protein>
<dbReference type="PANTHER" id="PTHR10133">
    <property type="entry name" value="DNA POLYMERASE I"/>
    <property type="match status" value="1"/>
</dbReference>
<dbReference type="Proteomes" id="UP001489509">
    <property type="component" value="Unassembled WGS sequence"/>
</dbReference>
<dbReference type="InterPro" id="IPR036397">
    <property type="entry name" value="RNaseH_sf"/>
</dbReference>
<dbReference type="InterPro" id="IPR002298">
    <property type="entry name" value="DNA_polymerase_A"/>
</dbReference>
<dbReference type="InterPro" id="IPR036279">
    <property type="entry name" value="5-3_exonuclease_C_sf"/>
</dbReference>
<dbReference type="InterPro" id="IPR054690">
    <property type="entry name" value="DNA_polI_exonuclease"/>
</dbReference>
<dbReference type="EMBL" id="JBBMFD010000026">
    <property type="protein sequence ID" value="MEQ2441480.1"/>
    <property type="molecule type" value="Genomic_DNA"/>
</dbReference>
<comment type="catalytic activity">
    <reaction evidence="9 11">
        <text>DNA(n) + a 2'-deoxyribonucleoside 5'-triphosphate = DNA(n+1) + diphosphate</text>
        <dbReference type="Rhea" id="RHEA:22508"/>
        <dbReference type="Rhea" id="RHEA-COMP:17339"/>
        <dbReference type="Rhea" id="RHEA-COMP:17340"/>
        <dbReference type="ChEBI" id="CHEBI:33019"/>
        <dbReference type="ChEBI" id="CHEBI:61560"/>
        <dbReference type="ChEBI" id="CHEBI:173112"/>
        <dbReference type="EC" id="2.7.7.7"/>
    </reaction>
</comment>
<dbReference type="Gene3D" id="3.30.70.370">
    <property type="match status" value="1"/>
</dbReference>
<dbReference type="SMART" id="SM00482">
    <property type="entry name" value="POLAc"/>
    <property type="match status" value="1"/>
</dbReference>
<dbReference type="InterPro" id="IPR018320">
    <property type="entry name" value="DNA_polymerase_1"/>
</dbReference>
<comment type="caution">
    <text evidence="14">The sequence shown here is derived from an EMBL/GenBank/DDBJ whole genome shotgun (WGS) entry which is preliminary data.</text>
</comment>
<evidence type="ECO:0000256" key="10">
    <source>
        <dbReference type="NCBIfam" id="TIGR00593"/>
    </source>
</evidence>
<keyword evidence="11" id="KW-0540">Nuclease</keyword>
<reference evidence="14 15" key="1">
    <citation type="submission" date="2024-03" db="EMBL/GenBank/DDBJ databases">
        <title>Human intestinal bacterial collection.</title>
        <authorList>
            <person name="Pauvert C."/>
            <person name="Hitch T.C.A."/>
            <person name="Clavel T."/>
        </authorList>
    </citation>
    <scope>NUCLEOTIDE SEQUENCE [LARGE SCALE GENOMIC DNA]</scope>
    <source>
        <strain evidence="14 15">CLA-JM-H44</strain>
    </source>
</reference>
<dbReference type="InterPro" id="IPR012337">
    <property type="entry name" value="RNaseH-like_sf"/>
</dbReference>
<evidence type="ECO:0000256" key="11">
    <source>
        <dbReference type="RuleBase" id="RU004460"/>
    </source>
</evidence>